<dbReference type="EMBL" id="FLRB01000006">
    <property type="protein sequence ID" value="SBT20320.1"/>
    <property type="molecule type" value="Genomic_DNA"/>
</dbReference>
<reference evidence="1 4" key="2">
    <citation type="submission" date="2016-06" db="EMBL/GenBank/DDBJ databases">
        <authorList>
            <person name="Kjaerup R.B."/>
            <person name="Dalgaard T.S."/>
            <person name="Juul-Madsen H.R."/>
        </authorList>
    </citation>
    <scope>NUCLEOTIDE SEQUENCE [LARGE SCALE GENOMIC DNA]</scope>
    <source>
        <strain evidence="1 4">CECT 5115</strain>
    </source>
</reference>
<dbReference type="Pfam" id="PF22491">
    <property type="entry name" value="DUF6988"/>
    <property type="match status" value="1"/>
</dbReference>
<dbReference type="OrthoDB" id="6058394at2"/>
<organism evidence="1 4">
    <name type="scientific">Marinomonas gallaica</name>
    <dbReference type="NCBI Taxonomy" id="1806667"/>
    <lineage>
        <taxon>Bacteria</taxon>
        <taxon>Pseudomonadati</taxon>
        <taxon>Pseudomonadota</taxon>
        <taxon>Gammaproteobacteria</taxon>
        <taxon>Oceanospirillales</taxon>
        <taxon>Oceanospirillaceae</taxon>
        <taxon>Marinomonas</taxon>
    </lineage>
</organism>
<dbReference type="InterPro" id="IPR054257">
    <property type="entry name" value="DUF6988"/>
</dbReference>
<dbReference type="AlphaFoldDB" id="A0A1C3JN72"/>
<evidence type="ECO:0000313" key="2">
    <source>
        <dbReference type="EMBL" id="SBT20320.1"/>
    </source>
</evidence>
<dbReference type="Proteomes" id="UP000092840">
    <property type="component" value="Unassembled WGS sequence"/>
</dbReference>
<evidence type="ECO:0000313" key="1">
    <source>
        <dbReference type="EMBL" id="SBT16604.1"/>
    </source>
</evidence>
<dbReference type="RefSeq" id="WP_067031888.1">
    <property type="nucleotide sequence ID" value="NZ_FLRA01000003.1"/>
</dbReference>
<reference evidence="2 3" key="1">
    <citation type="submission" date="2016-06" db="EMBL/GenBank/DDBJ databases">
        <authorList>
            <person name="Rodrigo-Torres L."/>
            <person name="Arahal D.R."/>
        </authorList>
    </citation>
    <scope>NUCLEOTIDE SEQUENCE [LARGE SCALE GENOMIC DNA]</scope>
    <source>
        <strain evidence="2 3">CECT 5116</strain>
    </source>
</reference>
<proteinExistence type="predicted"/>
<evidence type="ECO:0000313" key="4">
    <source>
        <dbReference type="Proteomes" id="UP000092871"/>
    </source>
</evidence>
<protein>
    <submittedName>
        <fullName evidence="1">Uncharacterized protein</fullName>
    </submittedName>
</protein>
<dbReference type="Proteomes" id="UP000092871">
    <property type="component" value="Unassembled WGS sequence"/>
</dbReference>
<keyword evidence="3" id="KW-1185">Reference proteome</keyword>
<evidence type="ECO:0000313" key="3">
    <source>
        <dbReference type="Proteomes" id="UP000092840"/>
    </source>
</evidence>
<dbReference type="EMBL" id="FLRA01000003">
    <property type="protein sequence ID" value="SBT16604.1"/>
    <property type="molecule type" value="Genomic_DNA"/>
</dbReference>
<name>A0A1C3JN72_9GAMM</name>
<gene>
    <name evidence="1" type="ORF">MGA5115_00685</name>
    <name evidence="2" type="ORF">MGA5116_00903</name>
</gene>
<accession>A0A1C3JN72</accession>
<sequence length="220" mass="24643">MTSEIYKKNESSILAAVVFVEWAKNRIHRIEVPNPNLRKRLSWTSFGISIDLCDSIQVLCMSGSKTGAFVLLRSSLENYYRGLWIAYVANEETMKRILEGRETKTLKNLIKIVRAADIPSIETDDLIGLENKVSILDDLAHGGTKAINSRNPGGYEVGSSGMNKNDIFVLLSMSCSTIWLCVEHIIRVSFENEADASLCREEGSILFKKLMDTFEIEGNS</sequence>